<comment type="caution">
    <text evidence="3">The sequence shown here is derived from an EMBL/GenBank/DDBJ whole genome shotgun (WGS) entry which is preliminary data.</text>
</comment>
<dbReference type="OrthoDB" id="157144at2"/>
<proteinExistence type="predicted"/>
<gene>
    <name evidence="3" type="ORF">KDI_54340</name>
</gene>
<name>A0A5A5TJT7_9CHLR</name>
<feature type="compositionally biased region" description="Polar residues" evidence="1">
    <location>
        <begin position="17"/>
        <end position="26"/>
    </location>
</feature>
<accession>A0A5A5TJT7</accession>
<evidence type="ECO:0000313" key="3">
    <source>
        <dbReference type="EMBL" id="GCF11870.1"/>
    </source>
</evidence>
<keyword evidence="4" id="KW-1185">Reference proteome</keyword>
<dbReference type="Gene3D" id="1.20.120.330">
    <property type="entry name" value="Nucleotidyltransferases domain 2"/>
    <property type="match status" value="1"/>
</dbReference>
<dbReference type="Pfam" id="PF05168">
    <property type="entry name" value="HEPN"/>
    <property type="match status" value="1"/>
</dbReference>
<reference evidence="3 4" key="1">
    <citation type="submission" date="2019-01" db="EMBL/GenBank/DDBJ databases">
        <title>Draft genome sequence of Dictyobacter sp. Uno17.</title>
        <authorList>
            <person name="Wang C.M."/>
            <person name="Zheng Y."/>
            <person name="Sakai Y."/>
            <person name="Abe K."/>
            <person name="Yokota A."/>
            <person name="Yabe S."/>
        </authorList>
    </citation>
    <scope>NUCLEOTIDE SEQUENCE [LARGE SCALE GENOMIC DNA]</scope>
    <source>
        <strain evidence="3 4">Uno17</strain>
    </source>
</reference>
<dbReference type="AlphaFoldDB" id="A0A5A5TJT7"/>
<dbReference type="EMBL" id="BIXY01000161">
    <property type="protein sequence ID" value="GCF11870.1"/>
    <property type="molecule type" value="Genomic_DNA"/>
</dbReference>
<evidence type="ECO:0000313" key="4">
    <source>
        <dbReference type="Proteomes" id="UP000322530"/>
    </source>
</evidence>
<dbReference type="InterPro" id="IPR007842">
    <property type="entry name" value="HEPN_dom"/>
</dbReference>
<evidence type="ECO:0000259" key="2">
    <source>
        <dbReference type="PROSITE" id="PS50910"/>
    </source>
</evidence>
<organism evidence="3 4">
    <name type="scientific">Dictyobacter arantiisoli</name>
    <dbReference type="NCBI Taxonomy" id="2014874"/>
    <lineage>
        <taxon>Bacteria</taxon>
        <taxon>Bacillati</taxon>
        <taxon>Chloroflexota</taxon>
        <taxon>Ktedonobacteria</taxon>
        <taxon>Ktedonobacterales</taxon>
        <taxon>Dictyobacteraceae</taxon>
        <taxon>Dictyobacter</taxon>
    </lineage>
</organism>
<feature type="compositionally biased region" description="Basic and acidic residues" evidence="1">
    <location>
        <begin position="27"/>
        <end position="36"/>
    </location>
</feature>
<feature type="domain" description="HEPN" evidence="2">
    <location>
        <begin position="91"/>
        <end position="199"/>
    </location>
</feature>
<evidence type="ECO:0000256" key="1">
    <source>
        <dbReference type="SAM" id="MobiDB-lite"/>
    </source>
</evidence>
<dbReference type="SMART" id="SM00748">
    <property type="entry name" value="HEPN"/>
    <property type="match status" value="1"/>
</dbReference>
<dbReference type="PROSITE" id="PS50910">
    <property type="entry name" value="HEPN"/>
    <property type="match status" value="1"/>
</dbReference>
<protein>
    <recommendedName>
        <fullName evidence="2">HEPN domain-containing protein</fullName>
    </recommendedName>
</protein>
<feature type="region of interest" description="Disordered" evidence="1">
    <location>
        <begin position="17"/>
        <end position="37"/>
    </location>
</feature>
<dbReference type="SUPFAM" id="SSF81593">
    <property type="entry name" value="Nucleotidyltransferase substrate binding subunit/domain"/>
    <property type="match status" value="1"/>
</dbReference>
<dbReference type="Proteomes" id="UP000322530">
    <property type="component" value="Unassembled WGS sequence"/>
</dbReference>
<sequence length="210" mass="23129">MLSSMQRIESNLQSTLKDQTNMSHMQDSSHEWAGEGKEDDIEQQLLYGLNLNSPSTQDADSHATLSHDEDQANHLISDLQGSDLQGALGLFAEASQDMATAAVELGLGRHFACVDFCNQAAEKAVQAISLLRFGRRTTYNHDLRELGTQVGAPDTILDDLERLTPFHPETFYADTPPEVADEVINAEQANSYIKSARTILRWARSIVLGA</sequence>